<comment type="catalytic activity">
    <reaction evidence="8">
        <text>RNA(n) + a ribonucleoside 5'-triphosphate = RNA(n+1) + diphosphate</text>
        <dbReference type="Rhea" id="RHEA:21248"/>
        <dbReference type="Rhea" id="RHEA-COMP:14527"/>
        <dbReference type="Rhea" id="RHEA-COMP:17342"/>
        <dbReference type="ChEBI" id="CHEBI:33019"/>
        <dbReference type="ChEBI" id="CHEBI:61557"/>
        <dbReference type="ChEBI" id="CHEBI:140395"/>
        <dbReference type="EC" id="2.7.7.6"/>
    </reaction>
</comment>
<reference evidence="9" key="1">
    <citation type="submission" date="2023-07" db="EMBL/GenBank/DDBJ databases">
        <authorList>
            <person name="Haufschild T."/>
            <person name="Kallscheuer N."/>
            <person name="Hammer J."/>
            <person name="Kohn T."/>
            <person name="Kabuu M."/>
            <person name="Jogler M."/>
            <person name="Wohfarth N."/>
            <person name="Heuer A."/>
            <person name="Rohde M."/>
            <person name="van Teeseling M.C.F."/>
            <person name="Jogler C."/>
        </authorList>
    </citation>
    <scope>NUCLEOTIDE SEQUENCE</scope>
    <source>
        <strain evidence="9">Strain 138</strain>
        <strain evidence="10">Strain 318</strain>
    </source>
</reference>
<dbReference type="GO" id="GO:0003899">
    <property type="term" value="F:DNA-directed RNA polymerase activity"/>
    <property type="evidence" value="ECO:0007669"/>
    <property type="project" value="UniProtKB-EC"/>
</dbReference>
<evidence type="ECO:0000256" key="4">
    <source>
        <dbReference type="ARBA" id="ARBA00022478"/>
    </source>
</evidence>
<dbReference type="EMBL" id="CP130613">
    <property type="protein sequence ID" value="WKW15165.1"/>
    <property type="molecule type" value="Genomic_DNA"/>
</dbReference>
<evidence type="ECO:0000313" key="10">
    <source>
        <dbReference type="EMBL" id="WKW15165.1"/>
    </source>
</evidence>
<evidence type="ECO:0000256" key="1">
    <source>
        <dbReference type="ARBA" id="ARBA00006711"/>
    </source>
</evidence>
<keyword evidence="5" id="KW-0804">Transcription</keyword>
<dbReference type="KEGG" id="pspc:Strain318_001540"/>
<dbReference type="GO" id="GO:0003677">
    <property type="term" value="F:DNA binding"/>
    <property type="evidence" value="ECO:0007669"/>
    <property type="project" value="InterPro"/>
</dbReference>
<dbReference type="RefSeq" id="WP_367885134.1">
    <property type="nucleotide sequence ID" value="NZ_CP130612.1"/>
</dbReference>
<dbReference type="InterPro" id="IPR006110">
    <property type="entry name" value="Pol_omega/Rpo6/RPB6"/>
</dbReference>
<evidence type="ECO:0000256" key="7">
    <source>
        <dbReference type="ARBA" id="ARBA00030998"/>
    </source>
</evidence>
<accession>A0AA49Q8J3</accession>
<name>A0AA49JUT1_9BACT</name>
<keyword evidence="11" id="KW-1185">Reference proteome</keyword>
<dbReference type="AlphaFoldDB" id="A0AA49JUT1"/>
<dbReference type="SMART" id="SM01409">
    <property type="entry name" value="RNA_pol_Rpb6"/>
    <property type="match status" value="1"/>
</dbReference>
<evidence type="ECO:0000256" key="8">
    <source>
        <dbReference type="ARBA" id="ARBA00048552"/>
    </source>
</evidence>
<dbReference type="GO" id="GO:0000428">
    <property type="term" value="C:DNA-directed RNA polymerase complex"/>
    <property type="evidence" value="ECO:0007669"/>
    <property type="project" value="UniProtKB-KW"/>
</dbReference>
<evidence type="ECO:0000256" key="6">
    <source>
        <dbReference type="ARBA" id="ARBA00029924"/>
    </source>
</evidence>
<evidence type="ECO:0000256" key="5">
    <source>
        <dbReference type="ARBA" id="ARBA00023163"/>
    </source>
</evidence>
<evidence type="ECO:0000313" key="11">
    <source>
        <dbReference type="Proteomes" id="UP001229955"/>
    </source>
</evidence>
<accession>A0AA49JUT1</accession>
<comment type="similarity">
    <text evidence="1">Belongs to the RNA polymerase subunit omega family.</text>
</comment>
<dbReference type="Pfam" id="PF01192">
    <property type="entry name" value="RNA_pol_Rpb6"/>
    <property type="match status" value="1"/>
</dbReference>
<organism evidence="9">
    <name type="scientific">Pseudogemmatithrix spongiicola</name>
    <dbReference type="NCBI Taxonomy" id="3062599"/>
    <lineage>
        <taxon>Bacteria</taxon>
        <taxon>Pseudomonadati</taxon>
        <taxon>Gemmatimonadota</taxon>
        <taxon>Gemmatimonadia</taxon>
        <taxon>Gemmatimonadales</taxon>
        <taxon>Gemmatimonadaceae</taxon>
        <taxon>Pseudogemmatithrix</taxon>
    </lineage>
</organism>
<protein>
    <recommendedName>
        <fullName evidence="3">DNA-directed RNA polymerase subunit omega</fullName>
        <ecNumber evidence="2">2.7.7.6</ecNumber>
    </recommendedName>
    <alternativeName>
        <fullName evidence="7">RNA polymerase omega subunit</fullName>
    </alternativeName>
    <alternativeName>
        <fullName evidence="6">Transcriptase subunit omega</fullName>
    </alternativeName>
</protein>
<evidence type="ECO:0000256" key="2">
    <source>
        <dbReference type="ARBA" id="ARBA00012418"/>
    </source>
</evidence>
<dbReference type="Proteomes" id="UP001229955">
    <property type="component" value="Chromosome"/>
</dbReference>
<dbReference type="InterPro" id="IPR036161">
    <property type="entry name" value="RPB6/omega-like_sf"/>
</dbReference>
<keyword evidence="4 9" id="KW-0240">DNA-directed RNA polymerase</keyword>
<sequence length="70" mass="8089">MQVFTPKDITEHATNKYLAVLVAAKYARVLNEFPRDRSKNEKKLSTRALEDLKDGDIEYRVVPRRRAKGA</sequence>
<dbReference type="GO" id="GO:0006351">
    <property type="term" value="P:DNA-templated transcription"/>
    <property type="evidence" value="ECO:0007669"/>
    <property type="project" value="InterPro"/>
</dbReference>
<dbReference type="EC" id="2.7.7.6" evidence="2"/>
<proteinExistence type="inferred from homology"/>
<dbReference type="EMBL" id="CP130612">
    <property type="protein sequence ID" value="WKW12257.1"/>
    <property type="molecule type" value="Genomic_DNA"/>
</dbReference>
<evidence type="ECO:0000256" key="3">
    <source>
        <dbReference type="ARBA" id="ARBA00013725"/>
    </source>
</evidence>
<dbReference type="SUPFAM" id="SSF63562">
    <property type="entry name" value="RPB6/omega subunit-like"/>
    <property type="match status" value="1"/>
</dbReference>
<dbReference type="Gene3D" id="3.90.940.10">
    <property type="match status" value="1"/>
</dbReference>
<gene>
    <name evidence="9" type="ORF">Strain138_001540</name>
    <name evidence="10" type="ORF">Strain318_001540</name>
</gene>
<evidence type="ECO:0000313" key="9">
    <source>
        <dbReference type="EMBL" id="WKW12257.1"/>
    </source>
</evidence>